<proteinExistence type="predicted"/>
<evidence type="ECO:0000313" key="3">
    <source>
        <dbReference type="Proteomes" id="UP001493487"/>
    </source>
</evidence>
<sequence length="399" mass="44485">MDDKELFEQLARGPLTRNGFDESLRRKINERLDNPKQRTNRAWFLRWNRVSAAFLLVIVLLVGVWSWREYPFDGDGNKGLNPEQSSALHETVTGDIKDVMPHSAVVIGLRDDGDQGASGSTYRTVLVAPQDNELALIGSGPGIWMPYKTKFWKIDAVPDSLGKGTQTLEASPAARLMKAAVSEEKLPSLRRTEKLLYAGNRFVSILQTTNVNQEGVAVDQSQAWVNEVAVLEPAMRVKSKNILEESHFPLSKALGTNEAGTDIDQWAIVRESAAWVAKKSIDSPRIVSAADIQKWQTIPVQLTSDIVKDEPLALTWGEVLKLETTATDAFTSQDEDIVAIVTNDSIKLYPYKLPDAKPVTIPINSNESVVMVQWATQQKYVDNWPQMLRPWFTTTANPS</sequence>
<keyword evidence="1" id="KW-0472">Membrane</keyword>
<keyword evidence="1" id="KW-0812">Transmembrane</keyword>
<dbReference type="EMBL" id="JASKHM010000002">
    <property type="protein sequence ID" value="MEQ4481586.1"/>
    <property type="molecule type" value="Genomic_DNA"/>
</dbReference>
<comment type="caution">
    <text evidence="2">The sequence shown here is derived from an EMBL/GenBank/DDBJ whole genome shotgun (WGS) entry which is preliminary data.</text>
</comment>
<organism evidence="2 3">
    <name type="scientific">Cohnella silvisoli</name>
    <dbReference type="NCBI Taxonomy" id="2873699"/>
    <lineage>
        <taxon>Bacteria</taxon>
        <taxon>Bacillati</taxon>
        <taxon>Bacillota</taxon>
        <taxon>Bacilli</taxon>
        <taxon>Bacillales</taxon>
        <taxon>Paenibacillaceae</taxon>
        <taxon>Cohnella</taxon>
    </lineage>
</organism>
<dbReference type="Proteomes" id="UP001493487">
    <property type="component" value="Unassembled WGS sequence"/>
</dbReference>
<reference evidence="2 3" key="1">
    <citation type="journal article" date="2023" name="Genome Announc.">
        <title>Pan-Genome Analyses of the Genus Cohnella and Proposal of the Novel Species Cohnella silvisoli sp. nov., Isolated from Forest Soil.</title>
        <authorList>
            <person name="Wang C."/>
            <person name="Mao L."/>
            <person name="Bao G."/>
            <person name="Zhu H."/>
        </authorList>
    </citation>
    <scope>NUCLEOTIDE SEQUENCE [LARGE SCALE GENOMIC DNA]</scope>
    <source>
        <strain evidence="2 3">NL03-T5-1</strain>
    </source>
</reference>
<evidence type="ECO:0000313" key="2">
    <source>
        <dbReference type="EMBL" id="MEQ4481586.1"/>
    </source>
</evidence>
<name>A0ABV1KPM9_9BACL</name>
<dbReference type="RefSeq" id="WP_232183777.1">
    <property type="nucleotide sequence ID" value="NZ_JAIOAP010000002.1"/>
</dbReference>
<keyword evidence="3" id="KW-1185">Reference proteome</keyword>
<gene>
    <name evidence="2" type="ORF">QJS35_04175</name>
</gene>
<protein>
    <submittedName>
        <fullName evidence="2">Uncharacterized protein</fullName>
    </submittedName>
</protein>
<evidence type="ECO:0000256" key="1">
    <source>
        <dbReference type="SAM" id="Phobius"/>
    </source>
</evidence>
<accession>A0ABV1KPM9</accession>
<feature type="transmembrane region" description="Helical" evidence="1">
    <location>
        <begin position="47"/>
        <end position="67"/>
    </location>
</feature>
<keyword evidence="1" id="KW-1133">Transmembrane helix</keyword>